<comment type="subcellular location">
    <subcellularLocation>
        <location evidence="1">Cell membrane</location>
        <topology evidence="1">Multi-pass membrane protein</topology>
    </subcellularLocation>
</comment>
<protein>
    <submittedName>
        <fullName evidence="13">Methyl-accepting chemotaxis protein McpA</fullName>
    </submittedName>
</protein>
<dbReference type="CDD" id="cd18774">
    <property type="entry name" value="PDC2_HK_sensor"/>
    <property type="match status" value="1"/>
</dbReference>
<keyword evidence="5 10" id="KW-1133">Transmembrane helix</keyword>
<dbReference type="STRING" id="39480.EUAN_24220"/>
<evidence type="ECO:0000256" key="5">
    <source>
        <dbReference type="ARBA" id="ARBA00022989"/>
    </source>
</evidence>
<dbReference type="InterPro" id="IPR004090">
    <property type="entry name" value="Chemotax_Me-accpt_rcpt"/>
</dbReference>
<keyword evidence="3" id="KW-0145">Chemotaxis</keyword>
<dbReference type="CDD" id="cd06225">
    <property type="entry name" value="HAMP"/>
    <property type="match status" value="1"/>
</dbReference>
<evidence type="ECO:0000256" key="2">
    <source>
        <dbReference type="ARBA" id="ARBA00022475"/>
    </source>
</evidence>
<organism evidence="13 14">
    <name type="scientific">Andreesenia angusta</name>
    <dbReference type="NCBI Taxonomy" id="39480"/>
    <lineage>
        <taxon>Bacteria</taxon>
        <taxon>Bacillati</taxon>
        <taxon>Bacillota</taxon>
        <taxon>Tissierellia</taxon>
        <taxon>Tissierellales</taxon>
        <taxon>Gottschalkiaceae</taxon>
        <taxon>Andreesenia</taxon>
    </lineage>
</organism>
<evidence type="ECO:0000256" key="3">
    <source>
        <dbReference type="ARBA" id="ARBA00022500"/>
    </source>
</evidence>
<dbReference type="PANTHER" id="PTHR32089">
    <property type="entry name" value="METHYL-ACCEPTING CHEMOTAXIS PROTEIN MCPB"/>
    <property type="match status" value="1"/>
</dbReference>
<evidence type="ECO:0000256" key="6">
    <source>
        <dbReference type="ARBA" id="ARBA00023136"/>
    </source>
</evidence>
<keyword evidence="7 9" id="KW-0807">Transducer</keyword>
<dbReference type="GO" id="GO:0006935">
    <property type="term" value="P:chemotaxis"/>
    <property type="evidence" value="ECO:0007669"/>
    <property type="project" value="UniProtKB-KW"/>
</dbReference>
<dbReference type="InterPro" id="IPR033479">
    <property type="entry name" value="dCache_1"/>
</dbReference>
<dbReference type="Pfam" id="PF00672">
    <property type="entry name" value="HAMP"/>
    <property type="match status" value="1"/>
</dbReference>
<sequence length="666" mass="72510">MKSRSIKTKMLAIMISLVLIPSLLLGFISYRSSDKNMLSQYEMFGLAIGDEIARSTDAYLESYMDKVKFISGKEQVVNFNSGATEEEKKANGDMAKSYIQKFIKEFEVSSVVLSDMNGKAISINSEGKTNDINASEMDWFKNPVSDKKVDITDIYESSGKKFITVSGPIVKDGQTVGVVGIEIPSTHFQELFEKMDIGENGYPLLVDSKGSIAGSKFEGDFGREFVGYEQFADFEEEYKLYQDVYVNPDGVETEEIKVVTKLENTDWKLVTIIMLDDINSSVRNMMISILAVGIAVIIAGIIVSVLFSNSIIKPIKRIVHSVQKMAEGDLTEKVDVKNHDEIGILADSFNKMTDKLGKLIMDVKDVSAEVSDSAHVLAASSEETTASAEEIARTVEEIAHGASEQAADTERGVSLVTGLSMKLDDLNKVSADTLDSVENINATNRESTLVVSELRSKTEENNKSTHMIEEEIIALDADISQVGEILDAIDAIAEQTNLLALNASIEAARAGEAGKGFAVVAEEIRKLAEQSKGSSNDIKDIILSVQAKSGETVKAMGAVKERNEAQNSAVEKVGLSFDTISSLIDDITVKLESMGHSIESMNEDKENVVSAMESISSVSEETAAASEEVTASVEQQTLASDEVARSAESLNRLSEKLIQEINIFKV</sequence>
<dbReference type="GO" id="GO:0007165">
    <property type="term" value="P:signal transduction"/>
    <property type="evidence" value="ECO:0007669"/>
    <property type="project" value="UniProtKB-KW"/>
</dbReference>
<dbReference type="AlphaFoldDB" id="A0A1S1V499"/>
<dbReference type="InterPro" id="IPR029151">
    <property type="entry name" value="Sensor-like_sf"/>
</dbReference>
<proteinExistence type="inferred from homology"/>
<gene>
    <name evidence="13" type="primary">mcpA_3</name>
    <name evidence="13" type="ORF">EUAN_24220</name>
</gene>
<dbReference type="InterPro" id="IPR003660">
    <property type="entry name" value="HAMP_dom"/>
</dbReference>
<evidence type="ECO:0000259" key="11">
    <source>
        <dbReference type="PROSITE" id="PS50111"/>
    </source>
</evidence>
<name>A0A1S1V499_9FIRM</name>
<accession>A0A1S1V499</accession>
<evidence type="ECO:0000256" key="4">
    <source>
        <dbReference type="ARBA" id="ARBA00022692"/>
    </source>
</evidence>
<keyword evidence="6 10" id="KW-0472">Membrane</keyword>
<feature type="domain" description="HAMP" evidence="12">
    <location>
        <begin position="309"/>
        <end position="361"/>
    </location>
</feature>
<keyword evidence="4 10" id="KW-0812">Transmembrane</keyword>
<dbReference type="PRINTS" id="PR00260">
    <property type="entry name" value="CHEMTRNSDUCR"/>
</dbReference>
<dbReference type="Gene3D" id="3.30.450.20">
    <property type="entry name" value="PAS domain"/>
    <property type="match status" value="2"/>
</dbReference>
<evidence type="ECO:0000256" key="9">
    <source>
        <dbReference type="PROSITE-ProRule" id="PRU00284"/>
    </source>
</evidence>
<comment type="caution">
    <text evidence="13">The sequence shown here is derived from an EMBL/GenBank/DDBJ whole genome shotgun (WGS) entry which is preliminary data.</text>
</comment>
<dbReference type="Gene3D" id="1.10.287.950">
    <property type="entry name" value="Methyl-accepting chemotaxis protein"/>
    <property type="match status" value="1"/>
</dbReference>
<dbReference type="OrthoDB" id="1705620at2"/>
<evidence type="ECO:0000313" key="13">
    <source>
        <dbReference type="EMBL" id="OHW61220.1"/>
    </source>
</evidence>
<evidence type="ECO:0000256" key="10">
    <source>
        <dbReference type="SAM" id="Phobius"/>
    </source>
</evidence>
<evidence type="ECO:0000259" key="12">
    <source>
        <dbReference type="PROSITE" id="PS50885"/>
    </source>
</evidence>
<dbReference type="RefSeq" id="WP_071064810.1">
    <property type="nucleotide sequence ID" value="NZ_MKIE01000023.1"/>
</dbReference>
<feature type="transmembrane region" description="Helical" evidence="10">
    <location>
        <begin position="285"/>
        <end position="307"/>
    </location>
</feature>
<dbReference type="PROSITE" id="PS50111">
    <property type="entry name" value="CHEMOTAXIS_TRANSDUC_2"/>
    <property type="match status" value="1"/>
</dbReference>
<dbReference type="Proteomes" id="UP000180254">
    <property type="component" value="Unassembled WGS sequence"/>
</dbReference>
<keyword evidence="2" id="KW-1003">Cell membrane</keyword>
<dbReference type="InterPro" id="IPR004089">
    <property type="entry name" value="MCPsignal_dom"/>
</dbReference>
<evidence type="ECO:0000256" key="8">
    <source>
        <dbReference type="ARBA" id="ARBA00029447"/>
    </source>
</evidence>
<dbReference type="Pfam" id="PF00015">
    <property type="entry name" value="MCPsignal"/>
    <property type="match status" value="1"/>
</dbReference>
<dbReference type="GO" id="GO:0004888">
    <property type="term" value="F:transmembrane signaling receptor activity"/>
    <property type="evidence" value="ECO:0007669"/>
    <property type="project" value="InterPro"/>
</dbReference>
<dbReference type="SMART" id="SM00283">
    <property type="entry name" value="MA"/>
    <property type="match status" value="1"/>
</dbReference>
<dbReference type="SMART" id="SM00304">
    <property type="entry name" value="HAMP"/>
    <property type="match status" value="2"/>
</dbReference>
<dbReference type="Pfam" id="PF02743">
    <property type="entry name" value="dCache_1"/>
    <property type="match status" value="1"/>
</dbReference>
<keyword evidence="14" id="KW-1185">Reference proteome</keyword>
<comment type="similarity">
    <text evidence="8">Belongs to the methyl-accepting chemotaxis (MCP) protein family.</text>
</comment>
<evidence type="ECO:0000313" key="14">
    <source>
        <dbReference type="Proteomes" id="UP000180254"/>
    </source>
</evidence>
<evidence type="ECO:0000256" key="1">
    <source>
        <dbReference type="ARBA" id="ARBA00004651"/>
    </source>
</evidence>
<dbReference type="EMBL" id="MKIE01000023">
    <property type="protein sequence ID" value="OHW61220.1"/>
    <property type="molecule type" value="Genomic_DNA"/>
</dbReference>
<reference evidence="13 14" key="1">
    <citation type="submission" date="2016-09" db="EMBL/GenBank/DDBJ databases">
        <title>Genome sequence of Eubacterium angustum.</title>
        <authorList>
            <person name="Poehlein A."/>
            <person name="Daniel R."/>
        </authorList>
    </citation>
    <scope>NUCLEOTIDE SEQUENCE [LARGE SCALE GENOMIC DNA]</scope>
    <source>
        <strain evidence="13 14">DSM 1989</strain>
    </source>
</reference>
<dbReference type="SUPFAM" id="SSF58104">
    <property type="entry name" value="Methyl-accepting chemotaxis protein (MCP) signaling domain"/>
    <property type="match status" value="1"/>
</dbReference>
<dbReference type="SUPFAM" id="SSF103190">
    <property type="entry name" value="Sensory domain-like"/>
    <property type="match status" value="1"/>
</dbReference>
<evidence type="ECO:0000256" key="7">
    <source>
        <dbReference type="ARBA" id="ARBA00023224"/>
    </source>
</evidence>
<dbReference type="PANTHER" id="PTHR32089:SF112">
    <property type="entry name" value="LYSOZYME-LIKE PROTEIN-RELATED"/>
    <property type="match status" value="1"/>
</dbReference>
<dbReference type="PROSITE" id="PS50885">
    <property type="entry name" value="HAMP"/>
    <property type="match status" value="1"/>
</dbReference>
<dbReference type="GO" id="GO:0005886">
    <property type="term" value="C:plasma membrane"/>
    <property type="evidence" value="ECO:0007669"/>
    <property type="project" value="UniProtKB-SubCell"/>
</dbReference>
<feature type="domain" description="Methyl-accepting transducer" evidence="11">
    <location>
        <begin position="380"/>
        <end position="637"/>
    </location>
</feature>